<evidence type="ECO:0000259" key="1">
    <source>
        <dbReference type="Pfam" id="PF14214"/>
    </source>
</evidence>
<name>A0A225WIL6_9STRA</name>
<evidence type="ECO:0000313" key="2">
    <source>
        <dbReference type="EMBL" id="OWZ16700.1"/>
    </source>
</evidence>
<dbReference type="AlphaFoldDB" id="A0A225WIL6"/>
<dbReference type="Pfam" id="PF14214">
    <property type="entry name" value="Helitron_like_N"/>
    <property type="match status" value="1"/>
</dbReference>
<keyword evidence="2" id="KW-0378">Hydrolase</keyword>
<evidence type="ECO:0000313" key="3">
    <source>
        <dbReference type="Proteomes" id="UP000198211"/>
    </source>
</evidence>
<protein>
    <submittedName>
        <fullName evidence="2">Helitron helicase</fullName>
    </submittedName>
</protein>
<comment type="caution">
    <text evidence="2">The sequence shown here is derived from an EMBL/GenBank/DDBJ whole genome shotgun (WGS) entry which is preliminary data.</text>
</comment>
<dbReference type="EMBL" id="NBNE01000885">
    <property type="protein sequence ID" value="OWZ16700.1"/>
    <property type="molecule type" value="Genomic_DNA"/>
</dbReference>
<dbReference type="PANTHER" id="PTHR10492:SF57">
    <property type="entry name" value="ATP-DEPENDENT DNA HELICASE"/>
    <property type="match status" value="1"/>
</dbReference>
<organism evidence="2 3">
    <name type="scientific">Phytophthora megakarya</name>
    <dbReference type="NCBI Taxonomy" id="4795"/>
    <lineage>
        <taxon>Eukaryota</taxon>
        <taxon>Sar</taxon>
        <taxon>Stramenopiles</taxon>
        <taxon>Oomycota</taxon>
        <taxon>Peronosporomycetes</taxon>
        <taxon>Peronosporales</taxon>
        <taxon>Peronosporaceae</taxon>
        <taxon>Phytophthora</taxon>
    </lineage>
</organism>
<reference evidence="3" key="1">
    <citation type="submission" date="2017-03" db="EMBL/GenBank/DDBJ databases">
        <title>Phytopthora megakarya and P. palmivora, two closely related causual agents of cacao black pod achieved similar genome size and gene model numbers by different mechanisms.</title>
        <authorList>
            <person name="Ali S."/>
            <person name="Shao J."/>
            <person name="Larry D.J."/>
            <person name="Kronmiller B."/>
            <person name="Shen D."/>
            <person name="Strem M.D."/>
            <person name="Melnick R.L."/>
            <person name="Guiltinan M.J."/>
            <person name="Tyler B.M."/>
            <person name="Meinhardt L.W."/>
            <person name="Bailey B.A."/>
        </authorList>
    </citation>
    <scope>NUCLEOTIDE SEQUENCE [LARGE SCALE GENOMIC DNA]</scope>
    <source>
        <strain evidence="3">zdho120</strain>
    </source>
</reference>
<dbReference type="Proteomes" id="UP000198211">
    <property type="component" value="Unassembled WGS sequence"/>
</dbReference>
<dbReference type="STRING" id="4795.A0A225WIL6"/>
<dbReference type="InterPro" id="IPR025476">
    <property type="entry name" value="Helitron_helicase-like"/>
</dbReference>
<dbReference type="OrthoDB" id="1728974at2759"/>
<keyword evidence="2" id="KW-0347">Helicase</keyword>
<dbReference type="PANTHER" id="PTHR10492">
    <property type="match status" value="1"/>
</dbReference>
<sequence>MAIIRETGAPNLFITMMCNPIWSEIKETSDDFDEGVLGVVAAKVHVKEWSTTQDKSVSAEVPDKEKNPQLYETVVSNMLHGHCVATILQLSRNNAKCSKKFLKTFAHGTVMTDDKHLYICAVSGTLIYTGKKWNNPTINKWIVPYNPYLPRKYNCHINMEVCATFKAVKYIYKYV</sequence>
<keyword evidence="2" id="KW-0547">Nucleotide-binding</keyword>
<accession>A0A225WIL6</accession>
<gene>
    <name evidence="2" type="ORF">PHMEG_0009468</name>
</gene>
<dbReference type="GO" id="GO:0004386">
    <property type="term" value="F:helicase activity"/>
    <property type="evidence" value="ECO:0007669"/>
    <property type="project" value="UniProtKB-KW"/>
</dbReference>
<feature type="domain" description="Helitron helicase-like" evidence="1">
    <location>
        <begin position="1"/>
        <end position="31"/>
    </location>
</feature>
<keyword evidence="3" id="KW-1185">Reference proteome</keyword>
<proteinExistence type="predicted"/>
<keyword evidence="2" id="KW-0067">ATP-binding</keyword>